<dbReference type="Gene3D" id="3.30.70.1450">
    <property type="entry name" value="Regulator of K+ conductance, C-terminal domain"/>
    <property type="match status" value="2"/>
</dbReference>
<dbReference type="InterPro" id="IPR051679">
    <property type="entry name" value="DASS-Related_Transporters"/>
</dbReference>
<evidence type="ECO:0000256" key="1">
    <source>
        <dbReference type="ARBA" id="ARBA00004141"/>
    </source>
</evidence>
<evidence type="ECO:0000256" key="5">
    <source>
        <dbReference type="ARBA" id="ARBA00022989"/>
    </source>
</evidence>
<comment type="caution">
    <text evidence="9">The sequence shown here is derived from an EMBL/GenBank/DDBJ whole genome shotgun (WGS) entry which is preliminary data.</text>
</comment>
<protein>
    <submittedName>
        <fullName evidence="9">SLC13 family permease</fullName>
    </submittedName>
</protein>
<reference evidence="9 10" key="1">
    <citation type="journal article" date="2011" name="Front. Microbiol.">
        <title>Genomic signatures of strain selection and enhancement in Bacillus atrophaeus var. globigii, a historical biowarfare simulant.</title>
        <authorList>
            <person name="Gibbons H.S."/>
            <person name="Broomall S.M."/>
            <person name="McNew L.A."/>
            <person name="Daligault H."/>
            <person name="Chapman C."/>
            <person name="Bruce D."/>
            <person name="Karavis M."/>
            <person name="Krepps M."/>
            <person name="McGregor P.A."/>
            <person name="Hong C."/>
            <person name="Park K.H."/>
            <person name="Akmal A."/>
            <person name="Feldman A."/>
            <person name="Lin J.S."/>
            <person name="Chang W.E."/>
            <person name="Higgs B.W."/>
            <person name="Demirev P."/>
            <person name="Lindquist J."/>
            <person name="Liem A."/>
            <person name="Fochler E."/>
            <person name="Read T.D."/>
            <person name="Tapia R."/>
            <person name="Johnson S."/>
            <person name="Bishop-Lilly K.A."/>
            <person name="Detter C."/>
            <person name="Han C."/>
            <person name="Sozhamannan S."/>
            <person name="Rosenzweig C.N."/>
            <person name="Skowronski E.W."/>
        </authorList>
    </citation>
    <scope>NUCLEOTIDE SEQUENCE [LARGE SCALE GENOMIC DNA]</scope>
    <source>
        <strain evidence="9 10">AIT1</strain>
    </source>
</reference>
<dbReference type="AlphaFoldDB" id="A0A432X8T8"/>
<proteinExistence type="predicted"/>
<dbReference type="EMBL" id="PIPQ01000001">
    <property type="protein sequence ID" value="RUO43661.1"/>
    <property type="molecule type" value="Genomic_DNA"/>
</dbReference>
<dbReference type="Proteomes" id="UP000286976">
    <property type="component" value="Unassembled WGS sequence"/>
</dbReference>
<dbReference type="InterPro" id="IPR006037">
    <property type="entry name" value="RCK_C"/>
</dbReference>
<dbReference type="Pfam" id="PF02080">
    <property type="entry name" value="TrkA_C"/>
    <property type="match status" value="1"/>
</dbReference>
<keyword evidence="6 7" id="KW-0472">Membrane</keyword>
<accession>A0A432X8T8</accession>
<comment type="subcellular location">
    <subcellularLocation>
        <location evidence="1">Membrane</location>
        <topology evidence="1">Multi-pass membrane protein</topology>
    </subcellularLocation>
</comment>
<keyword evidence="2" id="KW-0813">Transport</keyword>
<feature type="transmembrane region" description="Helical" evidence="7">
    <location>
        <begin position="509"/>
        <end position="529"/>
    </location>
</feature>
<keyword evidence="10" id="KW-1185">Reference proteome</keyword>
<dbReference type="Pfam" id="PF03600">
    <property type="entry name" value="CitMHS"/>
    <property type="match status" value="1"/>
</dbReference>
<feature type="transmembrane region" description="Helical" evidence="7">
    <location>
        <begin position="39"/>
        <end position="61"/>
    </location>
</feature>
<evidence type="ECO:0000256" key="3">
    <source>
        <dbReference type="ARBA" id="ARBA00022692"/>
    </source>
</evidence>
<feature type="transmembrane region" description="Helical" evidence="7">
    <location>
        <begin position="417"/>
        <end position="436"/>
    </location>
</feature>
<evidence type="ECO:0000259" key="8">
    <source>
        <dbReference type="PROSITE" id="PS51202"/>
    </source>
</evidence>
<dbReference type="PANTHER" id="PTHR43652:SF2">
    <property type="entry name" value="BASIC AMINO ACID ANTIPORTER YFCC-RELATED"/>
    <property type="match status" value="1"/>
</dbReference>
<feature type="transmembrane region" description="Helical" evidence="7">
    <location>
        <begin position="6"/>
        <end position="27"/>
    </location>
</feature>
<keyword evidence="4" id="KW-0677">Repeat</keyword>
<dbReference type="GO" id="GO:0006813">
    <property type="term" value="P:potassium ion transport"/>
    <property type="evidence" value="ECO:0007669"/>
    <property type="project" value="InterPro"/>
</dbReference>
<dbReference type="PANTHER" id="PTHR43652">
    <property type="entry name" value="BASIC AMINO ACID ANTIPORTER YFCC-RELATED"/>
    <property type="match status" value="1"/>
</dbReference>
<dbReference type="SUPFAM" id="SSF116726">
    <property type="entry name" value="TrkA C-terminal domain-like"/>
    <property type="match status" value="2"/>
</dbReference>
<evidence type="ECO:0000256" key="7">
    <source>
        <dbReference type="SAM" id="Phobius"/>
    </source>
</evidence>
<feature type="domain" description="RCK C-terminal" evidence="8">
    <location>
        <begin position="67"/>
        <end position="154"/>
    </location>
</feature>
<name>A0A432X8T8_9GAMM</name>
<evidence type="ECO:0000313" key="10">
    <source>
        <dbReference type="Proteomes" id="UP000286976"/>
    </source>
</evidence>
<evidence type="ECO:0000256" key="2">
    <source>
        <dbReference type="ARBA" id="ARBA00022448"/>
    </source>
</evidence>
<dbReference type="GO" id="GO:0008324">
    <property type="term" value="F:monoatomic cation transmembrane transporter activity"/>
    <property type="evidence" value="ECO:0007669"/>
    <property type="project" value="InterPro"/>
</dbReference>
<keyword evidence="5 7" id="KW-1133">Transmembrane helix</keyword>
<evidence type="ECO:0000256" key="4">
    <source>
        <dbReference type="ARBA" id="ARBA00022737"/>
    </source>
</evidence>
<organism evidence="9 10">
    <name type="scientific">Aliidiomarina taiwanensis</name>
    <dbReference type="NCBI Taxonomy" id="946228"/>
    <lineage>
        <taxon>Bacteria</taxon>
        <taxon>Pseudomonadati</taxon>
        <taxon>Pseudomonadota</taxon>
        <taxon>Gammaproteobacteria</taxon>
        <taxon>Alteromonadales</taxon>
        <taxon>Idiomarinaceae</taxon>
        <taxon>Aliidiomarina</taxon>
    </lineage>
</organism>
<feature type="transmembrane region" description="Helical" evidence="7">
    <location>
        <begin position="386"/>
        <end position="405"/>
    </location>
</feature>
<gene>
    <name evidence="9" type="ORF">CWE15_00210</name>
</gene>
<dbReference type="OrthoDB" id="9809303at2"/>
<keyword evidence="3 7" id="KW-0812">Transmembrane</keyword>
<dbReference type="GO" id="GO:0005886">
    <property type="term" value="C:plasma membrane"/>
    <property type="evidence" value="ECO:0007669"/>
    <property type="project" value="TreeGrafter"/>
</dbReference>
<feature type="domain" description="RCK C-terminal" evidence="8">
    <location>
        <begin position="238"/>
        <end position="324"/>
    </location>
</feature>
<dbReference type="PROSITE" id="PS51202">
    <property type="entry name" value="RCK_C"/>
    <property type="match status" value="2"/>
</dbReference>
<dbReference type="InterPro" id="IPR036721">
    <property type="entry name" value="RCK_C_sf"/>
</dbReference>
<feature type="transmembrane region" description="Helical" evidence="7">
    <location>
        <begin position="345"/>
        <end position="374"/>
    </location>
</feature>
<dbReference type="InterPro" id="IPR004680">
    <property type="entry name" value="Cit_transptr-like_dom"/>
</dbReference>
<sequence length="531" mass="57160">MPVAFGAILGGMTTLIGTPPNLIVAGFRAEYSSQGFGMFSFTPVGFSVAFVGVVFLALIGWRLVPVRQRMDAANFDTGRYLIEVKVVEGGKAEGMTIWHLEKAIDDSEGQLLGMVRDGEKVITPHWNKSLKAGDLLMLEAEPDKLSQLLSSLGLRLLENVRPDSKKEPPSLGKIHSVTLESERVPHSSLPVQPMYTPTSAPAASLSSRWFDRRITVSSERTLRGFQVGMRDPSTQASTDIEKNSANRDIVLVEMVVLPNAKIIMHTAQELELRTRYGLNLLAISRQGKHSVQRLRRTKISAGDVILMQGEPERLASFASQFGCVPLAERTIRVPSNKKAVQASTIMLFAILGAALGLMPAALSFAGGVVALMALKIMPLRHLYESIDWSIVVLLAALIPVAGAMSTTGTADLVANGMLQYVAQGHTLVALGIILILSMSLSDFMNNAATAAVMCPVALSAAGQLGVNPDAFLMAVAVGASCAFLTPIGHQNNTLILGPGGFRFGDYWKLGLPMEILVFVIAMFMLPIIWPL</sequence>
<evidence type="ECO:0000256" key="6">
    <source>
        <dbReference type="ARBA" id="ARBA00023136"/>
    </source>
</evidence>
<feature type="transmembrane region" description="Helical" evidence="7">
    <location>
        <begin position="470"/>
        <end position="488"/>
    </location>
</feature>
<evidence type="ECO:0000313" key="9">
    <source>
        <dbReference type="EMBL" id="RUO43661.1"/>
    </source>
</evidence>